<organism evidence="1 2">
    <name type="scientific">Dysgonomonas hofstadii</name>
    <dbReference type="NCBI Taxonomy" id="637886"/>
    <lineage>
        <taxon>Bacteria</taxon>
        <taxon>Pseudomonadati</taxon>
        <taxon>Bacteroidota</taxon>
        <taxon>Bacteroidia</taxon>
        <taxon>Bacteroidales</taxon>
        <taxon>Dysgonomonadaceae</taxon>
        <taxon>Dysgonomonas</taxon>
    </lineage>
</organism>
<gene>
    <name evidence="1" type="ORF">GGR21_003380</name>
</gene>
<sequence>MCIPAFIIFDAKDHMLSCNPLYNLTFVHKKADEKFTGFYLYLNSNYFTSSKEMICVNQLVIIPWYK</sequence>
<dbReference type="Proteomes" id="UP000555103">
    <property type="component" value="Unassembled WGS sequence"/>
</dbReference>
<dbReference type="AlphaFoldDB" id="A0A840CZP2"/>
<comment type="caution">
    <text evidence="1">The sequence shown here is derived from an EMBL/GenBank/DDBJ whole genome shotgun (WGS) entry which is preliminary data.</text>
</comment>
<name>A0A840CZP2_9BACT</name>
<accession>A0A840CZP2</accession>
<evidence type="ECO:0000313" key="2">
    <source>
        <dbReference type="Proteomes" id="UP000555103"/>
    </source>
</evidence>
<protein>
    <submittedName>
        <fullName evidence="1">Uncharacterized protein</fullName>
    </submittedName>
</protein>
<keyword evidence="2" id="KW-1185">Reference proteome</keyword>
<reference evidence="1 2" key="1">
    <citation type="submission" date="2020-08" db="EMBL/GenBank/DDBJ databases">
        <title>Genomic Encyclopedia of Type Strains, Phase IV (KMG-IV): sequencing the most valuable type-strain genomes for metagenomic binning, comparative biology and taxonomic classification.</title>
        <authorList>
            <person name="Goeker M."/>
        </authorList>
    </citation>
    <scope>NUCLEOTIDE SEQUENCE [LARGE SCALE GENOMIC DNA]</scope>
    <source>
        <strain evidence="1 2">DSM 104969</strain>
    </source>
</reference>
<evidence type="ECO:0000313" key="1">
    <source>
        <dbReference type="EMBL" id="MBB4037463.1"/>
    </source>
</evidence>
<dbReference type="EMBL" id="JACIEP010000014">
    <property type="protein sequence ID" value="MBB4037463.1"/>
    <property type="molecule type" value="Genomic_DNA"/>
</dbReference>
<proteinExistence type="predicted"/>